<sequence length="403" mass="42820">MNVATPTRWTTVAEAGLDELVTLRRAIHAEPELGLHCPRTTEKLKAALAGLPLQISDSQSTSGFIARLDGARPGRTVLLRGDMDALPIVEETGLDFASHLHGQMHACGHDAHSAMLASAARILCGRRDEFAGTILFMFQPGEEGMHGARYMIDEGLLDDPAPEAAFALHVFPNALPGGTIACRPGAMLASADKVGAMISGKGGHAAMPHDAIDPVPIACEAVVALQSYIARRTTFTDPAILSITKISAGSAHNVIPDDVELLGTMRTLSTKMRQALGEAFERIVTKIAEAHGASAGAWIEEGYPPTINDPRAVAMVRQLTAEEFGEAAYFDMPAPIMGAEDFSYVLQKVPGAMAFLGVAPPGSDAAERAPLHNPSMMVDEAVLPRGVAMHCAFAMRFLERGWE</sequence>
<evidence type="ECO:0000256" key="1">
    <source>
        <dbReference type="ARBA" id="ARBA00022801"/>
    </source>
</evidence>
<feature type="domain" description="Peptidase M20 dimerisation" evidence="2">
    <location>
        <begin position="198"/>
        <end position="289"/>
    </location>
</feature>
<dbReference type="Proteomes" id="UP001165383">
    <property type="component" value="Unassembled WGS sequence"/>
</dbReference>
<accession>A0ABT0SCJ1</accession>
<dbReference type="PANTHER" id="PTHR11014">
    <property type="entry name" value="PEPTIDASE M20 FAMILY MEMBER"/>
    <property type="match status" value="1"/>
</dbReference>
<keyword evidence="4" id="KW-1185">Reference proteome</keyword>
<comment type="caution">
    <text evidence="3">The sequence shown here is derived from an EMBL/GenBank/DDBJ whole genome shotgun (WGS) entry which is preliminary data.</text>
</comment>
<dbReference type="SUPFAM" id="SSF53187">
    <property type="entry name" value="Zn-dependent exopeptidases"/>
    <property type="match status" value="1"/>
</dbReference>
<dbReference type="Pfam" id="PF01546">
    <property type="entry name" value="Peptidase_M20"/>
    <property type="match status" value="1"/>
</dbReference>
<evidence type="ECO:0000313" key="4">
    <source>
        <dbReference type="Proteomes" id="UP001165383"/>
    </source>
</evidence>
<dbReference type="RefSeq" id="WP_249916440.1">
    <property type="nucleotide sequence ID" value="NZ_JAMGBB010000001.1"/>
</dbReference>
<organism evidence="3 4">
    <name type="scientific">Sphingomonas brevis</name>
    <dbReference type="NCBI Taxonomy" id="2908206"/>
    <lineage>
        <taxon>Bacteria</taxon>
        <taxon>Pseudomonadati</taxon>
        <taxon>Pseudomonadota</taxon>
        <taxon>Alphaproteobacteria</taxon>
        <taxon>Sphingomonadales</taxon>
        <taxon>Sphingomonadaceae</taxon>
        <taxon>Sphingomonas</taxon>
    </lineage>
</organism>
<dbReference type="Gene3D" id="3.30.70.360">
    <property type="match status" value="1"/>
</dbReference>
<dbReference type="InterPro" id="IPR011650">
    <property type="entry name" value="Peptidase_M20_dimer"/>
</dbReference>
<dbReference type="InterPro" id="IPR036264">
    <property type="entry name" value="Bact_exopeptidase_dim_dom"/>
</dbReference>
<dbReference type="InterPro" id="IPR002933">
    <property type="entry name" value="Peptidase_M20"/>
</dbReference>
<evidence type="ECO:0000313" key="3">
    <source>
        <dbReference type="EMBL" id="MCL6742092.1"/>
    </source>
</evidence>
<proteinExistence type="predicted"/>
<dbReference type="Pfam" id="PF07687">
    <property type="entry name" value="M20_dimer"/>
    <property type="match status" value="1"/>
</dbReference>
<protein>
    <submittedName>
        <fullName evidence="3">M20 family metallopeptidase</fullName>
    </submittedName>
</protein>
<gene>
    <name evidence="3" type="ORF">LZ518_13240</name>
</gene>
<evidence type="ECO:0000259" key="2">
    <source>
        <dbReference type="Pfam" id="PF07687"/>
    </source>
</evidence>
<dbReference type="CDD" id="cd03886">
    <property type="entry name" value="M20_Acy1"/>
    <property type="match status" value="1"/>
</dbReference>
<dbReference type="SUPFAM" id="SSF55031">
    <property type="entry name" value="Bacterial exopeptidase dimerisation domain"/>
    <property type="match status" value="1"/>
</dbReference>
<reference evidence="3" key="1">
    <citation type="submission" date="2022-05" db="EMBL/GenBank/DDBJ databases">
        <authorList>
            <person name="Jo J.-H."/>
            <person name="Im W.-T."/>
        </authorList>
    </citation>
    <scope>NUCLEOTIDE SEQUENCE</scope>
    <source>
        <strain evidence="3">RB56-2</strain>
    </source>
</reference>
<dbReference type="PIRSF" id="PIRSF005962">
    <property type="entry name" value="Pept_M20D_amidohydro"/>
    <property type="match status" value="1"/>
</dbReference>
<dbReference type="InterPro" id="IPR017439">
    <property type="entry name" value="Amidohydrolase"/>
</dbReference>
<dbReference type="NCBIfam" id="TIGR01891">
    <property type="entry name" value="amidohydrolases"/>
    <property type="match status" value="1"/>
</dbReference>
<keyword evidence="1" id="KW-0378">Hydrolase</keyword>
<dbReference type="PANTHER" id="PTHR11014:SF63">
    <property type="entry name" value="METALLOPEPTIDASE, PUTATIVE (AFU_ORTHOLOGUE AFUA_6G09600)-RELATED"/>
    <property type="match status" value="1"/>
</dbReference>
<name>A0ABT0SCJ1_9SPHN</name>
<dbReference type="Gene3D" id="3.40.630.10">
    <property type="entry name" value="Zn peptidases"/>
    <property type="match status" value="1"/>
</dbReference>
<dbReference type="EMBL" id="JAMGBB010000001">
    <property type="protein sequence ID" value="MCL6742092.1"/>
    <property type="molecule type" value="Genomic_DNA"/>
</dbReference>